<accession>A0A6J4M7Z4</accession>
<dbReference type="GO" id="GO:0003677">
    <property type="term" value="F:DNA binding"/>
    <property type="evidence" value="ECO:0007669"/>
    <property type="project" value="UniProtKB-KW"/>
</dbReference>
<feature type="domain" description="Helix-turn-helix" evidence="2">
    <location>
        <begin position="45"/>
        <end position="95"/>
    </location>
</feature>
<name>A0A6J4M7Z4_9ACTN</name>
<dbReference type="InterPro" id="IPR041657">
    <property type="entry name" value="HTH_17"/>
</dbReference>
<organism evidence="3">
    <name type="scientific">uncultured Nocardioidaceae bacterium</name>
    <dbReference type="NCBI Taxonomy" id="253824"/>
    <lineage>
        <taxon>Bacteria</taxon>
        <taxon>Bacillati</taxon>
        <taxon>Actinomycetota</taxon>
        <taxon>Actinomycetes</taxon>
        <taxon>Propionibacteriales</taxon>
        <taxon>Nocardioidaceae</taxon>
        <taxon>environmental samples</taxon>
    </lineage>
</organism>
<feature type="region of interest" description="Disordered" evidence="1">
    <location>
        <begin position="1"/>
        <end position="42"/>
    </location>
</feature>
<dbReference type="Pfam" id="PF12728">
    <property type="entry name" value="HTH_17"/>
    <property type="match status" value="1"/>
</dbReference>
<keyword evidence="3" id="KW-0238">DNA-binding</keyword>
<dbReference type="EMBL" id="CADCUH010000131">
    <property type="protein sequence ID" value="CAA9350721.1"/>
    <property type="molecule type" value="Genomic_DNA"/>
</dbReference>
<evidence type="ECO:0000313" key="3">
    <source>
        <dbReference type="EMBL" id="CAA9350721.1"/>
    </source>
</evidence>
<reference evidence="3" key="1">
    <citation type="submission" date="2020-02" db="EMBL/GenBank/DDBJ databases">
        <authorList>
            <person name="Meier V. D."/>
        </authorList>
    </citation>
    <scope>NUCLEOTIDE SEQUENCE</scope>
    <source>
        <strain evidence="3">AVDCRST_MAG36</strain>
    </source>
</reference>
<sequence>MMRENRTEFEGSAQFSTGSGTPTGGTRRGAPPGATLTPMSTGPRFLTLPDVAEVLNTSLAQATALVRRGELRGIQIGGRGQWRVETSELEAFIQRMYAETEARLEQQRRTGQELPDL</sequence>
<evidence type="ECO:0000259" key="2">
    <source>
        <dbReference type="Pfam" id="PF12728"/>
    </source>
</evidence>
<protein>
    <submittedName>
        <fullName evidence="3">Excisionase/Xis, DNA-binding</fullName>
    </submittedName>
</protein>
<dbReference type="AlphaFoldDB" id="A0A6J4M7Z4"/>
<gene>
    <name evidence="3" type="ORF">AVDCRST_MAG36-1949</name>
</gene>
<evidence type="ECO:0000256" key="1">
    <source>
        <dbReference type="SAM" id="MobiDB-lite"/>
    </source>
</evidence>
<proteinExistence type="predicted"/>